<evidence type="ECO:0000256" key="4">
    <source>
        <dbReference type="SAM" id="MobiDB-lite"/>
    </source>
</evidence>
<dbReference type="PANTHER" id="PTHR24180:SF45">
    <property type="entry name" value="POLY [ADP-RIBOSE] POLYMERASE TANKYRASE"/>
    <property type="match status" value="1"/>
</dbReference>
<proteinExistence type="predicted"/>
<dbReference type="EMBL" id="HBKN01036072">
    <property type="protein sequence ID" value="CAE2322426.1"/>
    <property type="molecule type" value="Transcribed_RNA"/>
</dbReference>
<keyword evidence="2 3" id="KW-0040">ANK repeat</keyword>
<protein>
    <recommendedName>
        <fullName evidence="6">Ankyrin</fullName>
    </recommendedName>
</protein>
<dbReference type="InterPro" id="IPR051637">
    <property type="entry name" value="Ank_repeat_dom-contain_49"/>
</dbReference>
<dbReference type="InterPro" id="IPR036770">
    <property type="entry name" value="Ankyrin_rpt-contain_sf"/>
</dbReference>
<name>A0A7S4UIQ1_GUITH</name>
<dbReference type="AlphaFoldDB" id="A0A7S4UIQ1"/>
<dbReference type="PROSITE" id="PS50297">
    <property type="entry name" value="ANK_REP_REGION"/>
    <property type="match status" value="2"/>
</dbReference>
<accession>A0A7S4UIQ1</accession>
<feature type="repeat" description="ANK" evidence="3">
    <location>
        <begin position="141"/>
        <end position="173"/>
    </location>
</feature>
<feature type="repeat" description="ANK" evidence="3">
    <location>
        <begin position="77"/>
        <end position="109"/>
    </location>
</feature>
<dbReference type="PANTHER" id="PTHR24180">
    <property type="entry name" value="CYCLIN-DEPENDENT KINASE INHIBITOR 2C-RELATED"/>
    <property type="match status" value="1"/>
</dbReference>
<dbReference type="PROSITE" id="PS50088">
    <property type="entry name" value="ANK_REPEAT"/>
    <property type="match status" value="3"/>
</dbReference>
<gene>
    <name evidence="5" type="ORF">GTHE00462_LOCUS28157</name>
</gene>
<evidence type="ECO:0000256" key="1">
    <source>
        <dbReference type="ARBA" id="ARBA00022737"/>
    </source>
</evidence>
<evidence type="ECO:0000256" key="2">
    <source>
        <dbReference type="ARBA" id="ARBA00023043"/>
    </source>
</evidence>
<dbReference type="SMART" id="SM00248">
    <property type="entry name" value="ANK"/>
    <property type="match status" value="5"/>
</dbReference>
<dbReference type="SUPFAM" id="SSF48403">
    <property type="entry name" value="Ankyrin repeat"/>
    <property type="match status" value="1"/>
</dbReference>
<feature type="compositionally biased region" description="Polar residues" evidence="4">
    <location>
        <begin position="23"/>
        <end position="41"/>
    </location>
</feature>
<dbReference type="PRINTS" id="PR01415">
    <property type="entry name" value="ANKYRIN"/>
</dbReference>
<sequence length="298" mass="31731">MFANKAIPTPSKSGENKGIFKKMNSTGQAGSNSQDGSSRSLTHGSDLDIFKAASAGSLNLLKDLIAAGQPIDATDESRRTALHHGSRGGYYELVEYLLAAKADPKAKTKENGWTPLHEASSGEVAELLILSKAEVNDFDAWGMSPLHIAAKEGNVDVVRCLVQYKALLNPKDGLGRTPLHLASQNGHLEVVQELASDGANLHSLDNKHRTARDNAMSYGHREITKEFEKIEELLGTMGVGGESLRALPAGSPARLAKGPNNSPIVRPKTADRVFDDTDEGAAAGGGKPNESQVLKFDD</sequence>
<feature type="repeat" description="ANK" evidence="3">
    <location>
        <begin position="174"/>
        <end position="206"/>
    </location>
</feature>
<feature type="region of interest" description="Disordered" evidence="4">
    <location>
        <begin position="1"/>
        <end position="41"/>
    </location>
</feature>
<keyword evidence="1" id="KW-0677">Repeat</keyword>
<dbReference type="Gene3D" id="1.25.40.20">
    <property type="entry name" value="Ankyrin repeat-containing domain"/>
    <property type="match status" value="3"/>
</dbReference>
<feature type="region of interest" description="Disordered" evidence="4">
    <location>
        <begin position="250"/>
        <end position="298"/>
    </location>
</feature>
<dbReference type="InterPro" id="IPR002110">
    <property type="entry name" value="Ankyrin_rpt"/>
</dbReference>
<dbReference type="Pfam" id="PF13637">
    <property type="entry name" value="Ank_4"/>
    <property type="match status" value="1"/>
</dbReference>
<evidence type="ECO:0000256" key="3">
    <source>
        <dbReference type="PROSITE-ProRule" id="PRU00023"/>
    </source>
</evidence>
<evidence type="ECO:0000313" key="5">
    <source>
        <dbReference type="EMBL" id="CAE2322426.1"/>
    </source>
</evidence>
<evidence type="ECO:0008006" key="6">
    <source>
        <dbReference type="Google" id="ProtNLM"/>
    </source>
</evidence>
<dbReference type="Pfam" id="PF12796">
    <property type="entry name" value="Ank_2"/>
    <property type="match status" value="1"/>
</dbReference>
<organism evidence="5">
    <name type="scientific">Guillardia theta</name>
    <name type="common">Cryptophyte</name>
    <name type="synonym">Cryptomonas phi</name>
    <dbReference type="NCBI Taxonomy" id="55529"/>
    <lineage>
        <taxon>Eukaryota</taxon>
        <taxon>Cryptophyceae</taxon>
        <taxon>Pyrenomonadales</taxon>
        <taxon>Geminigeraceae</taxon>
        <taxon>Guillardia</taxon>
    </lineage>
</organism>
<reference evidence="5" key="1">
    <citation type="submission" date="2021-01" db="EMBL/GenBank/DDBJ databases">
        <authorList>
            <person name="Corre E."/>
            <person name="Pelletier E."/>
            <person name="Niang G."/>
            <person name="Scheremetjew M."/>
            <person name="Finn R."/>
            <person name="Kale V."/>
            <person name="Holt S."/>
            <person name="Cochrane G."/>
            <person name="Meng A."/>
            <person name="Brown T."/>
            <person name="Cohen L."/>
        </authorList>
    </citation>
    <scope>NUCLEOTIDE SEQUENCE</scope>
    <source>
        <strain evidence="5">CCMP 2712</strain>
    </source>
</reference>